<sequence>MRTLALLSTGGTIATTAGEQGLAVGVGADDLLSAAERVWGFGGVRVQTREVHRLVSFAESVGDVLALARAVREAAREVDGVVVTHGTDTMEEAAFLLALTHDSPVPVAFTGAQRPYDDPAPDGPRNLAAALRWVGDPRSDGTGVNVVFDGDVLPAVGTRKVDTLGLKAFRAPGRAPVAAVDADGVRLYAQAPKVPTLMRPDLEPPRVDVVAQYLGADATALRASVTAGARGVVVAGFGAGNPTPETTRTCVELLDSGVPVGLASRVGSGPVSGLYAEGGAELMRAGAVLMGDLSPWQARLLLAAALTHTDSASGVTERCRTWLAAVGAVPERG</sequence>
<evidence type="ECO:0000256" key="1">
    <source>
        <dbReference type="ARBA" id="ARBA00010518"/>
    </source>
</evidence>
<evidence type="ECO:0000259" key="9">
    <source>
        <dbReference type="Pfam" id="PF17763"/>
    </source>
</evidence>
<dbReference type="PROSITE" id="PS00917">
    <property type="entry name" value="ASN_GLN_ASE_2"/>
    <property type="match status" value="1"/>
</dbReference>
<feature type="active site" evidence="6">
    <location>
        <position position="12"/>
    </location>
</feature>
<evidence type="ECO:0000256" key="4">
    <source>
        <dbReference type="ARBA" id="ARBA00049366"/>
    </source>
</evidence>
<dbReference type="SFLD" id="SFLDS00057">
    <property type="entry name" value="Glutaminase/Asparaginase"/>
    <property type="match status" value="1"/>
</dbReference>
<dbReference type="CDD" id="cd08964">
    <property type="entry name" value="L-asparaginase_II"/>
    <property type="match status" value="1"/>
</dbReference>
<dbReference type="SUPFAM" id="SSF53774">
    <property type="entry name" value="Glutaminase/Asparaginase"/>
    <property type="match status" value="1"/>
</dbReference>
<dbReference type="EMBL" id="BMXL01000010">
    <property type="protein sequence ID" value="GHD25817.1"/>
    <property type="molecule type" value="Genomic_DNA"/>
</dbReference>
<feature type="domain" description="L-asparaginase N-terminal" evidence="8">
    <location>
        <begin position="4"/>
        <end position="191"/>
    </location>
</feature>
<dbReference type="GO" id="GO:0004067">
    <property type="term" value="F:asparaginase activity"/>
    <property type="evidence" value="ECO:0007669"/>
    <property type="project" value="UniProtKB-UniRule"/>
</dbReference>
<gene>
    <name evidence="10" type="ORF">GCM10007147_23290</name>
</gene>
<feature type="active site" evidence="7">
    <location>
        <position position="87"/>
    </location>
</feature>
<evidence type="ECO:0000256" key="5">
    <source>
        <dbReference type="PIRSR" id="PIRSR001220-1"/>
    </source>
</evidence>
<dbReference type="PANTHER" id="PTHR11707">
    <property type="entry name" value="L-ASPARAGINASE"/>
    <property type="match status" value="1"/>
</dbReference>
<dbReference type="PIRSF" id="PIRSF001220">
    <property type="entry name" value="L-ASNase_gatD"/>
    <property type="match status" value="1"/>
</dbReference>
<accession>A0A918XCT4</accession>
<evidence type="ECO:0000256" key="7">
    <source>
        <dbReference type="PROSITE-ProRule" id="PRU10100"/>
    </source>
</evidence>
<dbReference type="InterPro" id="IPR027474">
    <property type="entry name" value="L-asparaginase_N"/>
</dbReference>
<name>A0A918XCT4_9ACTN</name>
<dbReference type="Gene3D" id="3.40.50.1170">
    <property type="entry name" value="L-asparaginase, N-terminal domain"/>
    <property type="match status" value="1"/>
</dbReference>
<dbReference type="GO" id="GO:0006528">
    <property type="term" value="P:asparagine metabolic process"/>
    <property type="evidence" value="ECO:0007669"/>
    <property type="project" value="InterPro"/>
</dbReference>
<dbReference type="InterPro" id="IPR027473">
    <property type="entry name" value="L-asparaginase_C"/>
</dbReference>
<dbReference type="InterPro" id="IPR040919">
    <property type="entry name" value="Asparaginase_C"/>
</dbReference>
<dbReference type="PIRSF" id="PIRSF500176">
    <property type="entry name" value="L_ASNase"/>
    <property type="match status" value="1"/>
</dbReference>
<comment type="similarity">
    <text evidence="1">Belongs to the asparaginase 1 family.</text>
</comment>
<feature type="domain" description="Asparaginase/glutaminase C-terminal" evidence="9">
    <location>
        <begin position="206"/>
        <end position="314"/>
    </location>
</feature>
<reference evidence="10 11" key="1">
    <citation type="journal article" date="2014" name="Int. J. Syst. Evol. Microbiol.">
        <title>Complete genome sequence of Corynebacterium casei LMG S-19264T (=DSM 44701T), isolated from a smear-ripened cheese.</title>
        <authorList>
            <consortium name="US DOE Joint Genome Institute (JGI-PGF)"/>
            <person name="Walter F."/>
            <person name="Albersmeier A."/>
            <person name="Kalinowski J."/>
            <person name="Ruckert C."/>
        </authorList>
    </citation>
    <scope>NUCLEOTIDE SEQUENCE [LARGE SCALE GENOMIC DNA]</scope>
    <source>
        <strain evidence="10 11">KCTC 19473</strain>
    </source>
</reference>
<dbReference type="EC" id="3.5.1.1" evidence="2"/>
<feature type="active site" description="O-isoaspartyl threonine intermediate" evidence="5">
    <location>
        <position position="12"/>
    </location>
</feature>
<dbReference type="PROSITE" id="PS51732">
    <property type="entry name" value="ASN_GLN_ASE_3"/>
    <property type="match status" value="1"/>
</dbReference>
<dbReference type="InterPro" id="IPR004550">
    <property type="entry name" value="AsnASE_II"/>
</dbReference>
<comment type="catalytic activity">
    <reaction evidence="4">
        <text>L-asparagine + H2O = L-aspartate + NH4(+)</text>
        <dbReference type="Rhea" id="RHEA:21016"/>
        <dbReference type="ChEBI" id="CHEBI:15377"/>
        <dbReference type="ChEBI" id="CHEBI:28938"/>
        <dbReference type="ChEBI" id="CHEBI:29991"/>
        <dbReference type="ChEBI" id="CHEBI:58048"/>
        <dbReference type="EC" id="3.5.1.1"/>
    </reaction>
</comment>
<evidence type="ECO:0000256" key="3">
    <source>
        <dbReference type="ARBA" id="ARBA00022801"/>
    </source>
</evidence>
<dbReference type="PRINTS" id="PR00139">
    <property type="entry name" value="ASNGLNASE"/>
</dbReference>
<dbReference type="InterPro" id="IPR027475">
    <property type="entry name" value="Asparaginase/glutaminase_AS2"/>
</dbReference>
<dbReference type="SMART" id="SM00870">
    <property type="entry name" value="Asparaginase"/>
    <property type="match status" value="1"/>
</dbReference>
<dbReference type="AlphaFoldDB" id="A0A918XCT4"/>
<evidence type="ECO:0000256" key="6">
    <source>
        <dbReference type="PROSITE-ProRule" id="PRU10099"/>
    </source>
</evidence>
<proteinExistence type="inferred from homology"/>
<dbReference type="InterPro" id="IPR037152">
    <property type="entry name" value="L-asparaginase_N_sf"/>
</dbReference>
<keyword evidence="3" id="KW-0378">Hydrolase</keyword>
<dbReference type="Gene3D" id="3.40.50.40">
    <property type="match status" value="1"/>
</dbReference>
<dbReference type="PANTHER" id="PTHR11707:SF28">
    <property type="entry name" value="60 KDA LYSOPHOSPHOLIPASE"/>
    <property type="match status" value="1"/>
</dbReference>
<dbReference type="Pfam" id="PF00710">
    <property type="entry name" value="Asparaginase"/>
    <property type="match status" value="1"/>
</dbReference>
<dbReference type="Pfam" id="PF17763">
    <property type="entry name" value="Asparaginase_C"/>
    <property type="match status" value="1"/>
</dbReference>
<keyword evidence="11" id="KW-1185">Reference proteome</keyword>
<dbReference type="InterPro" id="IPR020827">
    <property type="entry name" value="Asparaginase/glutaminase_AS1"/>
</dbReference>
<organism evidence="10 11">
    <name type="scientific">Nocardiopsis kunsanensis</name>
    <dbReference type="NCBI Taxonomy" id="141693"/>
    <lineage>
        <taxon>Bacteria</taxon>
        <taxon>Bacillati</taxon>
        <taxon>Actinomycetota</taxon>
        <taxon>Actinomycetes</taxon>
        <taxon>Streptosporangiales</taxon>
        <taxon>Nocardiopsidaceae</taxon>
        <taxon>Nocardiopsis</taxon>
    </lineage>
</organism>
<evidence type="ECO:0000256" key="2">
    <source>
        <dbReference type="ARBA" id="ARBA00012920"/>
    </source>
</evidence>
<dbReference type="InterPro" id="IPR006034">
    <property type="entry name" value="Asparaginase/glutaminase-like"/>
</dbReference>
<protein>
    <recommendedName>
        <fullName evidence="2">asparaginase</fullName>
        <ecNumber evidence="2">3.5.1.1</ecNumber>
    </recommendedName>
</protein>
<dbReference type="PROSITE" id="PS00144">
    <property type="entry name" value="ASN_GLN_ASE_1"/>
    <property type="match status" value="1"/>
</dbReference>
<comment type="caution">
    <text evidence="10">The sequence shown here is derived from an EMBL/GenBank/DDBJ whole genome shotgun (WGS) entry which is preliminary data.</text>
</comment>
<dbReference type="Proteomes" id="UP000654947">
    <property type="component" value="Unassembled WGS sequence"/>
</dbReference>
<evidence type="ECO:0000313" key="11">
    <source>
        <dbReference type="Proteomes" id="UP000654947"/>
    </source>
</evidence>
<evidence type="ECO:0000259" key="8">
    <source>
        <dbReference type="Pfam" id="PF00710"/>
    </source>
</evidence>
<dbReference type="InterPro" id="IPR036152">
    <property type="entry name" value="Asp/glu_Ase-like_sf"/>
</dbReference>
<evidence type="ECO:0000313" key="10">
    <source>
        <dbReference type="EMBL" id="GHD25817.1"/>
    </source>
</evidence>